<dbReference type="GO" id="GO:0030788">
    <property type="term" value="F:precorrin-2 C20-methyltransferase activity"/>
    <property type="evidence" value="ECO:0007669"/>
    <property type="project" value="InterPro"/>
</dbReference>
<accession>H8L511</accession>
<reference evidence="9" key="1">
    <citation type="submission" date="2012-02" db="EMBL/GenBank/DDBJ databases">
        <title>The complete genome of Frateuria aurantia DSM 6220.</title>
        <authorList>
            <consortium name="US DOE Joint Genome Institute (JGI-PGF)"/>
            <person name="Lucas S."/>
            <person name="Copeland A."/>
            <person name="Lapidus A."/>
            <person name="Glavina del Rio T."/>
            <person name="Dalin E."/>
            <person name="Tice H."/>
            <person name="Bruce D."/>
            <person name="Goodwin L."/>
            <person name="Pitluck S."/>
            <person name="Peters L."/>
            <person name="Ovchinnikova G."/>
            <person name="Teshima H."/>
            <person name="Kyrpides N."/>
            <person name="Mavromatis K."/>
            <person name="Ivanova N."/>
            <person name="Brettin T."/>
            <person name="Detter J.C."/>
            <person name="Han C."/>
            <person name="Larimer F."/>
            <person name="Land M."/>
            <person name="Hauser L."/>
            <person name="Markowitz V."/>
            <person name="Cheng J.-F."/>
            <person name="Hugenholtz P."/>
            <person name="Woyke T."/>
            <person name="Wu D."/>
            <person name="Brambilla E."/>
            <person name="Klenk H.-P."/>
            <person name="Eisen J.A."/>
        </authorList>
    </citation>
    <scope>NUCLEOTIDE SEQUENCE</scope>
    <source>
        <strain evidence="9">DSM 6220</strain>
    </source>
</reference>
<dbReference type="KEGG" id="fau:Fraau_1283"/>
<evidence type="ECO:0000256" key="1">
    <source>
        <dbReference type="ARBA" id="ARBA00004953"/>
    </source>
</evidence>
<keyword evidence="5 9" id="KW-0808">Transferase</keyword>
<dbReference type="Gene3D" id="3.30.950.10">
    <property type="entry name" value="Methyltransferase, Cobalt-precorrin-4 Transmethylase, Domain 2"/>
    <property type="match status" value="1"/>
</dbReference>
<dbReference type="CDD" id="cd11645">
    <property type="entry name" value="Precorrin_2_C20_MT"/>
    <property type="match status" value="1"/>
</dbReference>
<keyword evidence="6" id="KW-0949">S-adenosyl-L-methionine</keyword>
<comment type="similarity">
    <text evidence="2 7">Belongs to the precorrin methyltransferase family.</text>
</comment>
<dbReference type="OrthoDB" id="9804789at2"/>
<dbReference type="Pfam" id="PF00590">
    <property type="entry name" value="TP_methylase"/>
    <property type="match status" value="1"/>
</dbReference>
<dbReference type="PANTHER" id="PTHR43467:SF2">
    <property type="entry name" value="COBALT-PRECORRIN-2 C(20)-METHYLTRANSFERASE"/>
    <property type="match status" value="1"/>
</dbReference>
<dbReference type="UniPathway" id="UPA00148"/>
<evidence type="ECO:0000259" key="8">
    <source>
        <dbReference type="Pfam" id="PF00590"/>
    </source>
</evidence>
<dbReference type="InterPro" id="IPR014776">
    <property type="entry name" value="4pyrrole_Mease_sub2"/>
</dbReference>
<evidence type="ECO:0000313" key="10">
    <source>
        <dbReference type="Proteomes" id="UP000005234"/>
    </source>
</evidence>
<dbReference type="AlphaFoldDB" id="H8L511"/>
<keyword evidence="4 9" id="KW-0489">Methyltransferase</keyword>
<name>H8L511_FRAAD</name>
<organism evidence="9 10">
    <name type="scientific">Frateuria aurantia (strain ATCC 33424 / DSM 6220 / KCTC 2777 / LMG 1558 / NBRC 3245 / NCIMB 13370)</name>
    <name type="common">Acetobacter aurantius</name>
    <dbReference type="NCBI Taxonomy" id="767434"/>
    <lineage>
        <taxon>Bacteria</taxon>
        <taxon>Pseudomonadati</taxon>
        <taxon>Pseudomonadota</taxon>
        <taxon>Gammaproteobacteria</taxon>
        <taxon>Lysobacterales</taxon>
        <taxon>Rhodanobacteraceae</taxon>
        <taxon>Frateuria</taxon>
    </lineage>
</organism>
<proteinExistence type="inferred from homology"/>
<dbReference type="InterPro" id="IPR006364">
    <property type="entry name" value="CobI/CbiL/CobIJ_dom"/>
</dbReference>
<dbReference type="PANTHER" id="PTHR43467">
    <property type="entry name" value="COBALT-PRECORRIN-2 C(20)-METHYLTRANSFERASE"/>
    <property type="match status" value="1"/>
</dbReference>
<evidence type="ECO:0000313" key="9">
    <source>
        <dbReference type="EMBL" id="AFC85725.1"/>
    </source>
</evidence>
<keyword evidence="3" id="KW-0169">Cobalamin biosynthesis</keyword>
<dbReference type="GO" id="GO:0009236">
    <property type="term" value="P:cobalamin biosynthetic process"/>
    <property type="evidence" value="ECO:0007669"/>
    <property type="project" value="UniProtKB-UniRule"/>
</dbReference>
<dbReference type="HOGENOM" id="CLU_076014_1_1_6"/>
<comment type="pathway">
    <text evidence="1">Cofactor biosynthesis; adenosylcobalamin biosynthesis.</text>
</comment>
<evidence type="ECO:0000256" key="7">
    <source>
        <dbReference type="PIRNR" id="PIRNR036427"/>
    </source>
</evidence>
<dbReference type="eggNOG" id="COG2243">
    <property type="taxonomic scope" value="Bacteria"/>
</dbReference>
<dbReference type="PIRSF" id="PIRSF036427">
    <property type="entry name" value="Precrrn-2_mtase"/>
    <property type="match status" value="1"/>
</dbReference>
<dbReference type="Proteomes" id="UP000005234">
    <property type="component" value="Chromosome"/>
</dbReference>
<sequence>MSQPQGRLLGLGVGPGDPELITVKALRLLQQAPVVAYFAGRGRKGHAYASIESHLQPQQIQLRLEYPLTTETVSGPLSYDQIIAAFYDRSALSVAAHLHEGRDVAVICEGDPMLYGSYMYLHDRLAADHPHQVVPGVCAMLGGAAMLGTPLVYRDQSLSVLAGTLPAGELHRRIALADAVVIMKLGRQLAKVREVLQELGLEQRALYIERATMETQRMLPLADVDPASSPYFSMILVPGTRWQA</sequence>
<dbReference type="InterPro" id="IPR014777">
    <property type="entry name" value="4pyrrole_Mease_sub1"/>
</dbReference>
<protein>
    <submittedName>
        <fullName evidence="9">Precorrin-2 C20-methyltransferase</fullName>
    </submittedName>
</protein>
<keyword evidence="10" id="KW-1185">Reference proteome</keyword>
<dbReference type="GO" id="GO:0032259">
    <property type="term" value="P:methylation"/>
    <property type="evidence" value="ECO:0007669"/>
    <property type="project" value="UniProtKB-KW"/>
</dbReference>
<dbReference type="InterPro" id="IPR035996">
    <property type="entry name" value="4pyrrol_Methylase_sf"/>
</dbReference>
<evidence type="ECO:0000256" key="4">
    <source>
        <dbReference type="ARBA" id="ARBA00022603"/>
    </source>
</evidence>
<evidence type="ECO:0000256" key="6">
    <source>
        <dbReference type="ARBA" id="ARBA00022691"/>
    </source>
</evidence>
<evidence type="ECO:0000256" key="5">
    <source>
        <dbReference type="ARBA" id="ARBA00022679"/>
    </source>
</evidence>
<dbReference type="NCBIfam" id="TIGR01467">
    <property type="entry name" value="cobI_cbiL"/>
    <property type="match status" value="1"/>
</dbReference>
<feature type="domain" description="Tetrapyrrole methylase" evidence="8">
    <location>
        <begin position="8"/>
        <end position="219"/>
    </location>
</feature>
<dbReference type="STRING" id="767434.Fraau_1283"/>
<dbReference type="Gene3D" id="3.40.1010.10">
    <property type="entry name" value="Cobalt-precorrin-4 Transmethylase, Domain 1"/>
    <property type="match status" value="1"/>
</dbReference>
<dbReference type="InterPro" id="IPR000878">
    <property type="entry name" value="4pyrrol_Mease"/>
</dbReference>
<dbReference type="RefSeq" id="WP_014402731.1">
    <property type="nucleotide sequence ID" value="NC_017033.1"/>
</dbReference>
<evidence type="ECO:0000256" key="2">
    <source>
        <dbReference type="ARBA" id="ARBA00005879"/>
    </source>
</evidence>
<dbReference type="EMBL" id="CP003350">
    <property type="protein sequence ID" value="AFC85725.1"/>
    <property type="molecule type" value="Genomic_DNA"/>
</dbReference>
<dbReference type="InterPro" id="IPR012382">
    <property type="entry name" value="CobI/CbiL"/>
</dbReference>
<dbReference type="NCBIfam" id="NF004647">
    <property type="entry name" value="PRK05990.1"/>
    <property type="match status" value="1"/>
</dbReference>
<dbReference type="SUPFAM" id="SSF53790">
    <property type="entry name" value="Tetrapyrrole methylase"/>
    <property type="match status" value="1"/>
</dbReference>
<gene>
    <name evidence="9" type="ordered locus">Fraau_1283</name>
</gene>
<evidence type="ECO:0000256" key="3">
    <source>
        <dbReference type="ARBA" id="ARBA00022573"/>
    </source>
</evidence>